<evidence type="ECO:0000313" key="2">
    <source>
        <dbReference type="EMBL" id="KAK6796780.1"/>
    </source>
</evidence>
<reference evidence="2 3" key="1">
    <citation type="submission" date="2024-02" db="EMBL/GenBank/DDBJ databases">
        <title>de novo genome assembly of Solanum bulbocastanum strain 11H21.</title>
        <authorList>
            <person name="Hosaka A.J."/>
        </authorList>
    </citation>
    <scope>NUCLEOTIDE SEQUENCE [LARGE SCALE GENOMIC DNA]</scope>
    <source>
        <tissue evidence="2">Young leaves</tissue>
    </source>
</reference>
<accession>A0AAN8YLD2</accession>
<feature type="region of interest" description="Disordered" evidence="1">
    <location>
        <begin position="1"/>
        <end position="23"/>
    </location>
</feature>
<sequence>MSSQTSSHTLKRSRNSTPSTRRT</sequence>
<evidence type="ECO:0000256" key="1">
    <source>
        <dbReference type="SAM" id="MobiDB-lite"/>
    </source>
</evidence>
<name>A0AAN8YLD2_SOLBU</name>
<dbReference type="Proteomes" id="UP001371456">
    <property type="component" value="Unassembled WGS sequence"/>
</dbReference>
<proteinExistence type="predicted"/>
<dbReference type="EMBL" id="JBANQN010000002">
    <property type="protein sequence ID" value="KAK6796780.1"/>
    <property type="molecule type" value="Genomic_DNA"/>
</dbReference>
<comment type="caution">
    <text evidence="2">The sequence shown here is derived from an EMBL/GenBank/DDBJ whole genome shotgun (WGS) entry which is preliminary data.</text>
</comment>
<organism evidence="2 3">
    <name type="scientific">Solanum bulbocastanum</name>
    <name type="common">Wild potato</name>
    <dbReference type="NCBI Taxonomy" id="147425"/>
    <lineage>
        <taxon>Eukaryota</taxon>
        <taxon>Viridiplantae</taxon>
        <taxon>Streptophyta</taxon>
        <taxon>Embryophyta</taxon>
        <taxon>Tracheophyta</taxon>
        <taxon>Spermatophyta</taxon>
        <taxon>Magnoliopsida</taxon>
        <taxon>eudicotyledons</taxon>
        <taxon>Gunneridae</taxon>
        <taxon>Pentapetalae</taxon>
        <taxon>asterids</taxon>
        <taxon>lamiids</taxon>
        <taxon>Solanales</taxon>
        <taxon>Solanaceae</taxon>
        <taxon>Solanoideae</taxon>
        <taxon>Solaneae</taxon>
        <taxon>Solanum</taxon>
    </lineage>
</organism>
<gene>
    <name evidence="2" type="ORF">RDI58_004481</name>
</gene>
<evidence type="ECO:0000313" key="3">
    <source>
        <dbReference type="Proteomes" id="UP001371456"/>
    </source>
</evidence>
<keyword evidence="3" id="KW-1185">Reference proteome</keyword>
<dbReference type="AlphaFoldDB" id="A0AAN8YLD2"/>
<protein>
    <submittedName>
        <fullName evidence="2">Uncharacterized protein</fullName>
    </submittedName>
</protein>